<evidence type="ECO:0000313" key="2">
    <source>
        <dbReference type="Proteomes" id="UP001444071"/>
    </source>
</evidence>
<gene>
    <name evidence="1" type="ORF">XENORESO_007268</name>
</gene>
<keyword evidence="2" id="KW-1185">Reference proteome</keyword>
<comment type="caution">
    <text evidence="1">The sequence shown here is derived from an EMBL/GenBank/DDBJ whole genome shotgun (WGS) entry which is preliminary data.</text>
</comment>
<dbReference type="Proteomes" id="UP001444071">
    <property type="component" value="Unassembled WGS sequence"/>
</dbReference>
<proteinExistence type="predicted"/>
<reference evidence="1 2" key="1">
    <citation type="submission" date="2021-06" db="EMBL/GenBank/DDBJ databases">
        <authorList>
            <person name="Palmer J.M."/>
        </authorList>
    </citation>
    <scope>NUCLEOTIDE SEQUENCE [LARGE SCALE GENOMIC DNA]</scope>
    <source>
        <strain evidence="1 2">XR_2019</strain>
        <tissue evidence="1">Muscle</tissue>
    </source>
</reference>
<protein>
    <submittedName>
        <fullName evidence="1">Uncharacterized protein</fullName>
    </submittedName>
</protein>
<accession>A0ABV0VYK2</accession>
<sequence length="103" mass="12161">MGLQIGGRYRSQRCTTRTTTTNDLNQLMRAARLQHQKWVELDFCRSDIKTWDSICSMTNLDSKKKSLLDNRHIFSANKLITFNKAECRNILEGFLWNLHQDRI</sequence>
<organism evidence="1 2">
    <name type="scientific">Xenotaenia resolanae</name>
    <dbReference type="NCBI Taxonomy" id="208358"/>
    <lineage>
        <taxon>Eukaryota</taxon>
        <taxon>Metazoa</taxon>
        <taxon>Chordata</taxon>
        <taxon>Craniata</taxon>
        <taxon>Vertebrata</taxon>
        <taxon>Euteleostomi</taxon>
        <taxon>Actinopterygii</taxon>
        <taxon>Neopterygii</taxon>
        <taxon>Teleostei</taxon>
        <taxon>Neoteleostei</taxon>
        <taxon>Acanthomorphata</taxon>
        <taxon>Ovalentaria</taxon>
        <taxon>Atherinomorphae</taxon>
        <taxon>Cyprinodontiformes</taxon>
        <taxon>Goodeidae</taxon>
        <taxon>Xenotaenia</taxon>
    </lineage>
</organism>
<name>A0ABV0VYK2_9TELE</name>
<evidence type="ECO:0000313" key="1">
    <source>
        <dbReference type="EMBL" id="MEQ2262337.1"/>
    </source>
</evidence>
<dbReference type="EMBL" id="JAHRIM010020259">
    <property type="protein sequence ID" value="MEQ2262337.1"/>
    <property type="molecule type" value="Genomic_DNA"/>
</dbReference>